<sequence>MVVGGVVHRGVCLSAWLALGVSVHLPMGVHVPMLACSLHLGGPAILGRVFLLGDLGVGVGCVLLPRLPGCGCCPVSGIGDWAFCWLKGVVAPRLTLFPTCFPF</sequence>
<evidence type="ECO:0000313" key="2">
    <source>
        <dbReference type="Proteomes" id="UP001482620"/>
    </source>
</evidence>
<gene>
    <name evidence="1" type="ORF">ILYODFUR_034790</name>
</gene>
<evidence type="ECO:0008006" key="3">
    <source>
        <dbReference type="Google" id="ProtNLM"/>
    </source>
</evidence>
<protein>
    <recommendedName>
        <fullName evidence="3">Secreted protein</fullName>
    </recommendedName>
</protein>
<dbReference type="Proteomes" id="UP001482620">
    <property type="component" value="Unassembled WGS sequence"/>
</dbReference>
<evidence type="ECO:0000313" key="1">
    <source>
        <dbReference type="EMBL" id="MEQ2246107.1"/>
    </source>
</evidence>
<name>A0ABV0ULJ0_9TELE</name>
<comment type="caution">
    <text evidence="1">The sequence shown here is derived from an EMBL/GenBank/DDBJ whole genome shotgun (WGS) entry which is preliminary data.</text>
</comment>
<proteinExistence type="predicted"/>
<dbReference type="EMBL" id="JAHRIQ010075900">
    <property type="protein sequence ID" value="MEQ2246107.1"/>
    <property type="molecule type" value="Genomic_DNA"/>
</dbReference>
<accession>A0ABV0ULJ0</accession>
<reference evidence="1 2" key="1">
    <citation type="submission" date="2021-06" db="EMBL/GenBank/DDBJ databases">
        <authorList>
            <person name="Palmer J.M."/>
        </authorList>
    </citation>
    <scope>NUCLEOTIDE SEQUENCE [LARGE SCALE GENOMIC DNA]</scope>
    <source>
        <strain evidence="2">if_2019</strain>
        <tissue evidence="1">Muscle</tissue>
    </source>
</reference>
<keyword evidence="2" id="KW-1185">Reference proteome</keyword>
<organism evidence="1 2">
    <name type="scientific">Ilyodon furcidens</name>
    <name type="common">goldbreast splitfin</name>
    <dbReference type="NCBI Taxonomy" id="33524"/>
    <lineage>
        <taxon>Eukaryota</taxon>
        <taxon>Metazoa</taxon>
        <taxon>Chordata</taxon>
        <taxon>Craniata</taxon>
        <taxon>Vertebrata</taxon>
        <taxon>Euteleostomi</taxon>
        <taxon>Actinopterygii</taxon>
        <taxon>Neopterygii</taxon>
        <taxon>Teleostei</taxon>
        <taxon>Neoteleostei</taxon>
        <taxon>Acanthomorphata</taxon>
        <taxon>Ovalentaria</taxon>
        <taxon>Atherinomorphae</taxon>
        <taxon>Cyprinodontiformes</taxon>
        <taxon>Goodeidae</taxon>
        <taxon>Ilyodon</taxon>
    </lineage>
</organism>